<evidence type="ECO:0000256" key="4">
    <source>
        <dbReference type="ARBA" id="ARBA00023163"/>
    </source>
</evidence>
<accession>A0A8J5Z256</accession>
<dbReference type="GO" id="GO:0006383">
    <property type="term" value="P:transcription by RNA polymerase III"/>
    <property type="evidence" value="ECO:0007669"/>
    <property type="project" value="InterPro"/>
</dbReference>
<evidence type="ECO:0000256" key="3">
    <source>
        <dbReference type="ARBA" id="ARBA00022478"/>
    </source>
</evidence>
<comment type="similarity">
    <text evidence="2">Belongs to the eukaryotic RPC34/RPC39 RNA polymerase subunit family.</text>
</comment>
<dbReference type="SUPFAM" id="SSF46785">
    <property type="entry name" value="Winged helix' DNA-binding domain"/>
    <property type="match status" value="1"/>
</dbReference>
<keyword evidence="3" id="KW-0240">DNA-directed RNA polymerase</keyword>
<keyword evidence="5" id="KW-0539">Nucleus</keyword>
<gene>
    <name evidence="6" type="ORF">CXB51_006066</name>
</gene>
<evidence type="ECO:0008006" key="8">
    <source>
        <dbReference type="Google" id="ProtNLM"/>
    </source>
</evidence>
<keyword evidence="7" id="KW-1185">Reference proteome</keyword>
<dbReference type="GO" id="GO:0005737">
    <property type="term" value="C:cytoplasm"/>
    <property type="evidence" value="ECO:0007669"/>
    <property type="project" value="UniProtKB-ARBA"/>
</dbReference>
<comment type="subcellular location">
    <subcellularLocation>
        <location evidence="1">Nucleus</location>
    </subcellularLocation>
</comment>
<keyword evidence="4" id="KW-0804">Transcription</keyword>
<dbReference type="InterPro" id="IPR007832">
    <property type="entry name" value="RNA_pol_Rpc34"/>
</dbReference>
<dbReference type="InterPro" id="IPR036388">
    <property type="entry name" value="WH-like_DNA-bd_sf"/>
</dbReference>
<organism evidence="6 7">
    <name type="scientific">Gossypium anomalum</name>
    <dbReference type="NCBI Taxonomy" id="47600"/>
    <lineage>
        <taxon>Eukaryota</taxon>
        <taxon>Viridiplantae</taxon>
        <taxon>Streptophyta</taxon>
        <taxon>Embryophyta</taxon>
        <taxon>Tracheophyta</taxon>
        <taxon>Spermatophyta</taxon>
        <taxon>Magnoliopsida</taxon>
        <taxon>eudicotyledons</taxon>
        <taxon>Gunneridae</taxon>
        <taxon>Pentapetalae</taxon>
        <taxon>rosids</taxon>
        <taxon>malvids</taxon>
        <taxon>Malvales</taxon>
        <taxon>Malvaceae</taxon>
        <taxon>Malvoideae</taxon>
        <taxon>Gossypium</taxon>
    </lineage>
</organism>
<dbReference type="OrthoDB" id="613763at2759"/>
<dbReference type="AlphaFoldDB" id="A0A8J5Z256"/>
<dbReference type="GO" id="GO:0005654">
    <property type="term" value="C:nucleoplasm"/>
    <property type="evidence" value="ECO:0007669"/>
    <property type="project" value="UniProtKB-ARBA"/>
</dbReference>
<sequence>MAIPPSYRCRTGVRHATDTPEYYKPFLFFHSFLELQFRVNDFHGLVGPKCVFSVFFFGTIEAYVTTMYAIMNAKRKRPDTVSDSVTEQERIVHEVIRSKQDMGISQQDMKREINLHSNLIAKCIKSLVSKNLIKEVKNIHSRRQKHYMSAEFEPSNEITGGAWYVEGSLDKEYINVLKEQCWRKIYGLKVATLEGIADAIKRSNVSQIELSKQQVEEIVKALVLDNEVMEVRSTGTGEFASIPVGKACYKCAGKRGYGGEPKLGALASIPCGVCPQISRCTPDGIISPITCEYYKKCDLIISATFGSQVLLVTIHCSFGKVETSENKWDNLPLPVGHDTNVNHPSTTSAYQSLQDKTAQGILEGLTSRARPGLANL</sequence>
<dbReference type="InterPro" id="IPR036390">
    <property type="entry name" value="WH_DNA-bd_sf"/>
</dbReference>
<dbReference type="EMBL" id="JAHUZN010000003">
    <property type="protein sequence ID" value="KAG8499511.1"/>
    <property type="molecule type" value="Genomic_DNA"/>
</dbReference>
<dbReference type="InterPro" id="IPR016049">
    <property type="entry name" value="RNA_pol_Rpc34-like"/>
</dbReference>
<proteinExistence type="inferred from homology"/>
<name>A0A8J5Z256_9ROSI</name>
<dbReference type="Proteomes" id="UP000701853">
    <property type="component" value="Chromosome 3"/>
</dbReference>
<dbReference type="Gene3D" id="1.10.10.10">
    <property type="entry name" value="Winged helix-like DNA-binding domain superfamily/Winged helix DNA-binding domain"/>
    <property type="match status" value="1"/>
</dbReference>
<dbReference type="GO" id="GO:0005666">
    <property type="term" value="C:RNA polymerase III complex"/>
    <property type="evidence" value="ECO:0007669"/>
    <property type="project" value="InterPro"/>
</dbReference>
<comment type="caution">
    <text evidence="6">The sequence shown here is derived from an EMBL/GenBank/DDBJ whole genome shotgun (WGS) entry which is preliminary data.</text>
</comment>
<evidence type="ECO:0000256" key="1">
    <source>
        <dbReference type="ARBA" id="ARBA00004123"/>
    </source>
</evidence>
<evidence type="ECO:0000256" key="5">
    <source>
        <dbReference type="ARBA" id="ARBA00023242"/>
    </source>
</evidence>
<evidence type="ECO:0000313" key="6">
    <source>
        <dbReference type="EMBL" id="KAG8499511.1"/>
    </source>
</evidence>
<evidence type="ECO:0000313" key="7">
    <source>
        <dbReference type="Proteomes" id="UP000701853"/>
    </source>
</evidence>
<dbReference type="PANTHER" id="PTHR12780">
    <property type="entry name" value="RNA POLYMERASE III DNA DIRECTED , 39KD SUBUNIT-RELATED"/>
    <property type="match status" value="1"/>
</dbReference>
<reference evidence="6 7" key="1">
    <citation type="journal article" date="2021" name="bioRxiv">
        <title>The Gossypium anomalum genome as a resource for cotton improvement and evolutionary analysis of hybrid incompatibility.</title>
        <authorList>
            <person name="Grover C.E."/>
            <person name="Yuan D."/>
            <person name="Arick M.A."/>
            <person name="Miller E.R."/>
            <person name="Hu G."/>
            <person name="Peterson D.G."/>
            <person name="Wendel J.F."/>
            <person name="Udall J.A."/>
        </authorList>
    </citation>
    <scope>NUCLEOTIDE SEQUENCE [LARGE SCALE GENOMIC DNA]</scope>
    <source>
        <strain evidence="6">JFW-Udall</strain>
        <tissue evidence="6">Leaf</tissue>
    </source>
</reference>
<dbReference type="Pfam" id="PF05158">
    <property type="entry name" value="RNA_pol_Rpc34"/>
    <property type="match status" value="2"/>
</dbReference>
<evidence type="ECO:0000256" key="2">
    <source>
        <dbReference type="ARBA" id="ARBA00011038"/>
    </source>
</evidence>
<dbReference type="FunFam" id="1.10.10.10:FF:000116">
    <property type="entry name" value="DNA-directed RNA polymerase III subunit RPC6"/>
    <property type="match status" value="1"/>
</dbReference>
<protein>
    <recommendedName>
        <fullName evidence="8">DNA-directed RNA polymerase III subunit RPC6</fullName>
    </recommendedName>
</protein>